<gene>
    <name evidence="4" type="ORF">SODALDRAFT_278519</name>
</gene>
<keyword evidence="2" id="KW-0809">Transit peptide</keyword>
<evidence type="ECO:0000256" key="2">
    <source>
        <dbReference type="ARBA" id="ARBA00022946"/>
    </source>
</evidence>
<dbReference type="RefSeq" id="XP_028465982.1">
    <property type="nucleotide sequence ID" value="XM_028608119.1"/>
</dbReference>
<sequence length="682" mass="77784">MTGDGQDSPTHLRHWQSTRSHLSWHQTNSLTDTLVTSLSPQLLIPHLLQAVQRQDAPEAYSLLKVFITTAPSLFREAAAALTSLPRTCITQIFQTLDPVEAGSRLDCTHGLLISENLQEYSPVARAFDELGVRKIYKDVFATLLAFADIVIRHGHSLIIPEYIVLLRCAGATSDPMAAKDVWKMMDKAGVTDARTGHAHDEFMKARFLTEPLYLQNDLARGRLRPRNLSGARKTRSISSSLRGRLEKLRLYRTRARRFQYGQAPHQPERDLARVLSLPHPLKRIWHGLINRGIKPDHQLYCTYMIACGRVGNLFQIIHSLAKDLGLEFSDVEDHRLTNISGGFNFPRGSSLAPTTRLLHAVVHSLGTAGYVVLAKKVLQHLSRRYGLTIPATTWSDLLEYTYMSSTHDARTEWALFEARSVRNRDIQAQDVIDVWETMLSEPYNTQPTLEDLDKYTNALLQVGRFEDAVEAIRLGSSHYHSLTHDVHDALAESLYPSALPSATDQYLRAKARQHRSWFTIQRWCERWLRRTSRQNLADETVSTQAIPDFVAEFRAFIPSPAVYHTPGGLVRLFASEGTKAKYRWRKEEVQSTPTLVLRRDKTDPVVGGERGEQLRNEQGQPLYHRKNRLFQQTFERGVRVRRTLAWEEVGVLRYCMREADDVRDGARLPSLRVGRMADCVEW</sequence>
<name>A0A3N2PV06_SODAK</name>
<evidence type="ECO:0000313" key="4">
    <source>
        <dbReference type="EMBL" id="ROT38176.1"/>
    </source>
</evidence>
<dbReference type="EMBL" id="ML119056">
    <property type="protein sequence ID" value="ROT38176.1"/>
    <property type="molecule type" value="Genomic_DNA"/>
</dbReference>
<evidence type="ECO:0008006" key="6">
    <source>
        <dbReference type="Google" id="ProtNLM"/>
    </source>
</evidence>
<dbReference type="GeneID" id="39576597"/>
<dbReference type="Pfam" id="PF12921">
    <property type="entry name" value="ATP13"/>
    <property type="match status" value="1"/>
</dbReference>
<dbReference type="AlphaFoldDB" id="A0A3N2PV06"/>
<dbReference type="GO" id="GO:0005739">
    <property type="term" value="C:mitochondrion"/>
    <property type="evidence" value="ECO:0007669"/>
    <property type="project" value="UniProtKB-SubCell"/>
</dbReference>
<dbReference type="OrthoDB" id="185373at2759"/>
<evidence type="ECO:0000256" key="1">
    <source>
        <dbReference type="ARBA" id="ARBA00004173"/>
    </source>
</evidence>
<evidence type="ECO:0000313" key="5">
    <source>
        <dbReference type="Proteomes" id="UP000272025"/>
    </source>
</evidence>
<keyword evidence="5" id="KW-1185">Reference proteome</keyword>
<dbReference type="InterPro" id="IPR011990">
    <property type="entry name" value="TPR-like_helical_dom_sf"/>
</dbReference>
<comment type="subcellular location">
    <subcellularLocation>
        <location evidence="1">Mitochondrion</location>
    </subcellularLocation>
</comment>
<evidence type="ECO:0000256" key="3">
    <source>
        <dbReference type="ARBA" id="ARBA00023128"/>
    </source>
</evidence>
<keyword evidence="3" id="KW-0496">Mitochondrion</keyword>
<reference evidence="4 5" key="1">
    <citation type="journal article" date="2018" name="Mol. Ecol.">
        <title>The obligate alkalophilic soda-lake fungus Sodiomyces alkalinus has shifted to a protein diet.</title>
        <authorList>
            <person name="Grum-Grzhimaylo A.A."/>
            <person name="Falkoski D.L."/>
            <person name="van den Heuvel J."/>
            <person name="Valero-Jimenez C.A."/>
            <person name="Min B."/>
            <person name="Choi I.G."/>
            <person name="Lipzen A."/>
            <person name="Daum C.G."/>
            <person name="Aanen D.K."/>
            <person name="Tsang A."/>
            <person name="Henrissat B."/>
            <person name="Bilanenko E.N."/>
            <person name="de Vries R.P."/>
            <person name="van Kan J.A.L."/>
            <person name="Grigoriev I.V."/>
            <person name="Debets A.J.M."/>
        </authorList>
    </citation>
    <scope>NUCLEOTIDE SEQUENCE [LARGE SCALE GENOMIC DNA]</scope>
    <source>
        <strain evidence="4 5">F11</strain>
    </source>
</reference>
<organism evidence="4 5">
    <name type="scientific">Sodiomyces alkalinus (strain CBS 110278 / VKM F-3762 / F11)</name>
    <name type="common">Alkaliphilic filamentous fungus</name>
    <dbReference type="NCBI Taxonomy" id="1314773"/>
    <lineage>
        <taxon>Eukaryota</taxon>
        <taxon>Fungi</taxon>
        <taxon>Dikarya</taxon>
        <taxon>Ascomycota</taxon>
        <taxon>Pezizomycotina</taxon>
        <taxon>Sordariomycetes</taxon>
        <taxon>Hypocreomycetidae</taxon>
        <taxon>Glomerellales</taxon>
        <taxon>Plectosphaerellaceae</taxon>
        <taxon>Sodiomyces</taxon>
    </lineage>
</organism>
<protein>
    <recommendedName>
        <fullName evidence="6">Pentatricopeptide repeat domain-containing protein</fullName>
    </recommendedName>
</protein>
<proteinExistence type="predicted"/>
<dbReference type="Gene3D" id="1.25.40.10">
    <property type="entry name" value="Tetratricopeptide repeat domain"/>
    <property type="match status" value="1"/>
</dbReference>
<accession>A0A3N2PV06</accession>
<dbReference type="Proteomes" id="UP000272025">
    <property type="component" value="Unassembled WGS sequence"/>
</dbReference>
<dbReference type="InterPro" id="IPR024319">
    <property type="entry name" value="ATPase_expression_mit"/>
</dbReference>